<evidence type="ECO:0000313" key="1">
    <source>
        <dbReference type="EMBL" id="KAA1131097.1"/>
    </source>
</evidence>
<organism evidence="1 2">
    <name type="scientific">Puccinia graminis f. sp. tritici</name>
    <dbReference type="NCBI Taxonomy" id="56615"/>
    <lineage>
        <taxon>Eukaryota</taxon>
        <taxon>Fungi</taxon>
        <taxon>Dikarya</taxon>
        <taxon>Basidiomycota</taxon>
        <taxon>Pucciniomycotina</taxon>
        <taxon>Pucciniomycetes</taxon>
        <taxon>Pucciniales</taxon>
        <taxon>Pucciniaceae</taxon>
        <taxon>Puccinia</taxon>
    </lineage>
</organism>
<protein>
    <submittedName>
        <fullName evidence="1">Uncharacterized protein</fullName>
    </submittedName>
</protein>
<sequence length="60" mass="6507">MDGIDQSSVGKPRKIDESVSHLDMLNLVYTAYLSEGIGVHMLVEGSLSPASPFYLDGPIR</sequence>
<dbReference type="AlphaFoldDB" id="A0A5B0RZT1"/>
<accession>A0A5B0RZT1</accession>
<gene>
    <name evidence="1" type="ORF">PGTUg99_005959</name>
</gene>
<reference evidence="1 2" key="1">
    <citation type="submission" date="2019-05" db="EMBL/GenBank/DDBJ databases">
        <title>Emergence of the Ug99 lineage of the wheat stem rust pathogen through somatic hybridization.</title>
        <authorList>
            <person name="Li F."/>
            <person name="Upadhyaya N.M."/>
            <person name="Sperschneider J."/>
            <person name="Matny O."/>
            <person name="Nguyen-Phuc H."/>
            <person name="Mago R."/>
            <person name="Raley C."/>
            <person name="Miller M.E."/>
            <person name="Silverstein K.A.T."/>
            <person name="Henningsen E."/>
            <person name="Hirsch C.D."/>
            <person name="Visser B."/>
            <person name="Pretorius Z.A."/>
            <person name="Steffenson B.J."/>
            <person name="Schwessinger B."/>
            <person name="Dodds P.N."/>
            <person name="Figueroa M."/>
        </authorList>
    </citation>
    <scope>NUCLEOTIDE SEQUENCE [LARGE SCALE GENOMIC DNA]</scope>
    <source>
        <strain evidence="1 2">Ug99</strain>
    </source>
</reference>
<name>A0A5B0RZT1_PUCGR</name>
<evidence type="ECO:0000313" key="2">
    <source>
        <dbReference type="Proteomes" id="UP000325313"/>
    </source>
</evidence>
<comment type="caution">
    <text evidence="1">The sequence shown here is derived from an EMBL/GenBank/DDBJ whole genome shotgun (WGS) entry which is preliminary data.</text>
</comment>
<proteinExistence type="predicted"/>
<dbReference type="EMBL" id="VDEP01000104">
    <property type="protein sequence ID" value="KAA1131097.1"/>
    <property type="molecule type" value="Genomic_DNA"/>
</dbReference>
<dbReference type="Proteomes" id="UP000325313">
    <property type="component" value="Unassembled WGS sequence"/>
</dbReference>